<evidence type="ECO:0000313" key="3">
    <source>
        <dbReference type="Proteomes" id="UP001057134"/>
    </source>
</evidence>
<keyword evidence="1" id="KW-0812">Transmembrane</keyword>
<gene>
    <name evidence="2" type="ORF">SK3146_01492</name>
</gene>
<proteinExistence type="predicted"/>
<accession>A0ABY4RJP3</accession>
<reference evidence="2" key="2">
    <citation type="journal article" date="2021" name="J Anim Sci Technol">
        <title>Complete genome sequence of Paenibacillus konkukensis sp. nov. SK3146 as a potential probiotic strain.</title>
        <authorList>
            <person name="Jung H.I."/>
            <person name="Park S."/>
            <person name="Niu K.M."/>
            <person name="Lee S.W."/>
            <person name="Kothari D."/>
            <person name="Yi K.J."/>
            <person name="Kim S.K."/>
        </authorList>
    </citation>
    <scope>NUCLEOTIDE SEQUENCE</scope>
    <source>
        <strain evidence="2">SK3146</strain>
    </source>
</reference>
<keyword evidence="1" id="KW-1133">Transmembrane helix</keyword>
<sequence>MAQQFGLYMLVAVFICLMLVLLVDVVRKSKHIVGGEQGGQAKESAVRDEQPPVYPLYVDCSRDFLQPSAAAGAEELHRPAPWSESAAASRT</sequence>
<evidence type="ECO:0000256" key="1">
    <source>
        <dbReference type="SAM" id="Phobius"/>
    </source>
</evidence>
<dbReference type="EMBL" id="CP027059">
    <property type="protein sequence ID" value="UQZ82335.1"/>
    <property type="molecule type" value="Genomic_DNA"/>
</dbReference>
<organism evidence="2 3">
    <name type="scientific">Paenibacillus konkukensis</name>
    <dbReference type="NCBI Taxonomy" id="2020716"/>
    <lineage>
        <taxon>Bacteria</taxon>
        <taxon>Bacillati</taxon>
        <taxon>Bacillota</taxon>
        <taxon>Bacilli</taxon>
        <taxon>Bacillales</taxon>
        <taxon>Paenibacillaceae</taxon>
        <taxon>Paenibacillus</taxon>
    </lineage>
</organism>
<feature type="transmembrane region" description="Helical" evidence="1">
    <location>
        <begin position="6"/>
        <end position="26"/>
    </location>
</feature>
<protein>
    <submittedName>
        <fullName evidence="2">Uncharacterized protein</fullName>
    </submittedName>
</protein>
<reference evidence="2" key="1">
    <citation type="submission" date="2018-02" db="EMBL/GenBank/DDBJ databases">
        <authorList>
            <person name="Kim S.-K."/>
            <person name="Jung H.-I."/>
            <person name="Lee S.-W."/>
        </authorList>
    </citation>
    <scope>NUCLEOTIDE SEQUENCE</scope>
    <source>
        <strain evidence="2">SK3146</strain>
    </source>
</reference>
<name>A0ABY4RJP3_9BACL</name>
<dbReference type="RefSeq" id="WP_249864483.1">
    <property type="nucleotide sequence ID" value="NZ_CP027059.1"/>
</dbReference>
<dbReference type="Proteomes" id="UP001057134">
    <property type="component" value="Chromosome"/>
</dbReference>
<keyword evidence="1" id="KW-0472">Membrane</keyword>
<keyword evidence="3" id="KW-1185">Reference proteome</keyword>
<evidence type="ECO:0000313" key="2">
    <source>
        <dbReference type="EMBL" id="UQZ82335.1"/>
    </source>
</evidence>